<evidence type="ECO:0000313" key="3">
    <source>
        <dbReference type="Proteomes" id="UP001488838"/>
    </source>
</evidence>
<dbReference type="AlphaFoldDB" id="A0AAW0IJL0"/>
<dbReference type="EMBL" id="JBBHLL010000123">
    <property type="protein sequence ID" value="KAK7814479.1"/>
    <property type="molecule type" value="Genomic_DNA"/>
</dbReference>
<dbReference type="InterPro" id="IPR011992">
    <property type="entry name" value="EF-hand-dom_pair"/>
</dbReference>
<feature type="domain" description="EH" evidence="1">
    <location>
        <begin position="1"/>
        <end position="54"/>
    </location>
</feature>
<evidence type="ECO:0000313" key="2">
    <source>
        <dbReference type="EMBL" id="KAK7814479.1"/>
    </source>
</evidence>
<gene>
    <name evidence="2" type="ORF">U0070_008847</name>
</gene>
<dbReference type="Pfam" id="PF12763">
    <property type="entry name" value="EH"/>
    <property type="match status" value="1"/>
</dbReference>
<keyword evidence="3" id="KW-1185">Reference proteome</keyword>
<dbReference type="GO" id="GO:0045296">
    <property type="term" value="F:cadherin binding"/>
    <property type="evidence" value="ECO:0007669"/>
    <property type="project" value="TreeGrafter"/>
</dbReference>
<dbReference type="GO" id="GO:0030132">
    <property type="term" value="C:clathrin coat of coated pit"/>
    <property type="evidence" value="ECO:0007669"/>
    <property type="project" value="TreeGrafter"/>
</dbReference>
<dbReference type="PANTHER" id="PTHR11216:SF54">
    <property type="entry name" value="EPIDERMAL GROWTH FACTOR RECEPTOR SUBSTRATE 15"/>
    <property type="match status" value="1"/>
</dbReference>
<dbReference type="GO" id="GO:0016197">
    <property type="term" value="P:endosomal transport"/>
    <property type="evidence" value="ECO:0007669"/>
    <property type="project" value="TreeGrafter"/>
</dbReference>
<dbReference type="SUPFAM" id="SSF47473">
    <property type="entry name" value="EF-hand"/>
    <property type="match status" value="1"/>
</dbReference>
<dbReference type="Proteomes" id="UP001488838">
    <property type="component" value="Unassembled WGS sequence"/>
</dbReference>
<proteinExistence type="predicted"/>
<sequence length="89" mass="9935">MVRKWVDTGNTGRVLASDAAAFLKKSGLPALILGKIWDLADTDGKGVLSKQVRLRDSSKFFVGLVQFEVKSSRFFLCLSLKLVFQDHVY</sequence>
<evidence type="ECO:0000259" key="1">
    <source>
        <dbReference type="PROSITE" id="PS50031"/>
    </source>
</evidence>
<organism evidence="2 3">
    <name type="scientific">Myodes glareolus</name>
    <name type="common">Bank vole</name>
    <name type="synonym">Clethrionomys glareolus</name>
    <dbReference type="NCBI Taxonomy" id="447135"/>
    <lineage>
        <taxon>Eukaryota</taxon>
        <taxon>Metazoa</taxon>
        <taxon>Chordata</taxon>
        <taxon>Craniata</taxon>
        <taxon>Vertebrata</taxon>
        <taxon>Euteleostomi</taxon>
        <taxon>Mammalia</taxon>
        <taxon>Eutheria</taxon>
        <taxon>Euarchontoglires</taxon>
        <taxon>Glires</taxon>
        <taxon>Rodentia</taxon>
        <taxon>Myomorpha</taxon>
        <taxon>Muroidea</taxon>
        <taxon>Cricetidae</taxon>
        <taxon>Arvicolinae</taxon>
        <taxon>Myodes</taxon>
    </lineage>
</organism>
<dbReference type="PANTHER" id="PTHR11216">
    <property type="entry name" value="EH DOMAIN"/>
    <property type="match status" value="1"/>
</dbReference>
<dbReference type="GO" id="GO:0006897">
    <property type="term" value="P:endocytosis"/>
    <property type="evidence" value="ECO:0007669"/>
    <property type="project" value="TreeGrafter"/>
</dbReference>
<accession>A0AAW0IJL0</accession>
<dbReference type="PROSITE" id="PS50031">
    <property type="entry name" value="EH"/>
    <property type="match status" value="1"/>
</dbReference>
<dbReference type="InterPro" id="IPR000261">
    <property type="entry name" value="EH_dom"/>
</dbReference>
<comment type="caution">
    <text evidence="2">The sequence shown here is derived from an EMBL/GenBank/DDBJ whole genome shotgun (WGS) entry which is preliminary data.</text>
</comment>
<dbReference type="Gene3D" id="1.10.238.10">
    <property type="entry name" value="EF-hand"/>
    <property type="match status" value="1"/>
</dbReference>
<dbReference type="SMART" id="SM00027">
    <property type="entry name" value="EH"/>
    <property type="match status" value="1"/>
</dbReference>
<protein>
    <recommendedName>
        <fullName evidence="1">EH domain-containing protein</fullName>
    </recommendedName>
</protein>
<reference evidence="2 3" key="1">
    <citation type="journal article" date="2023" name="bioRxiv">
        <title>Conserved and derived expression patterns and positive selection on dental genes reveal complex evolutionary context of ever-growing rodent molars.</title>
        <authorList>
            <person name="Calamari Z.T."/>
            <person name="Song A."/>
            <person name="Cohen E."/>
            <person name="Akter M."/>
            <person name="Roy R.D."/>
            <person name="Hallikas O."/>
            <person name="Christensen M.M."/>
            <person name="Li P."/>
            <person name="Marangoni P."/>
            <person name="Jernvall J."/>
            <person name="Klein O.D."/>
        </authorList>
    </citation>
    <scope>NUCLEOTIDE SEQUENCE [LARGE SCALE GENOMIC DNA]</scope>
    <source>
        <strain evidence="2">V071</strain>
    </source>
</reference>
<name>A0AAW0IJL0_MYOGA</name>
<dbReference type="CDD" id="cd00052">
    <property type="entry name" value="EH"/>
    <property type="match status" value="1"/>
</dbReference>